<keyword evidence="2" id="KW-1133">Transmembrane helix</keyword>
<organism evidence="3 4">
    <name type="scientific">Candidatus Berkelbacteria bacterium CG03_land_8_20_14_0_80_40_36</name>
    <dbReference type="NCBI Taxonomy" id="1974509"/>
    <lineage>
        <taxon>Bacteria</taxon>
        <taxon>Candidatus Berkelbacteria</taxon>
    </lineage>
</organism>
<dbReference type="SUPFAM" id="SSF82171">
    <property type="entry name" value="DPP6 N-terminal domain-like"/>
    <property type="match status" value="1"/>
</dbReference>
<gene>
    <name evidence="3" type="ORF">COS38_01385</name>
</gene>
<dbReference type="InterPro" id="IPR011042">
    <property type="entry name" value="6-blade_b-propeller_TolB-like"/>
</dbReference>
<evidence type="ECO:0000256" key="2">
    <source>
        <dbReference type="SAM" id="Phobius"/>
    </source>
</evidence>
<evidence type="ECO:0000256" key="1">
    <source>
        <dbReference type="SAM" id="MobiDB-lite"/>
    </source>
</evidence>
<evidence type="ECO:0008006" key="5">
    <source>
        <dbReference type="Google" id="ProtNLM"/>
    </source>
</evidence>
<comment type="caution">
    <text evidence="3">The sequence shown here is derived from an EMBL/GenBank/DDBJ whole genome shotgun (WGS) entry which is preliminary data.</text>
</comment>
<accession>A0A2M7CIK6</accession>
<keyword evidence="2" id="KW-0472">Membrane</keyword>
<keyword evidence="2" id="KW-0812">Transmembrane</keyword>
<feature type="compositionally biased region" description="Low complexity" evidence="1">
    <location>
        <begin position="1"/>
        <end position="13"/>
    </location>
</feature>
<evidence type="ECO:0000313" key="4">
    <source>
        <dbReference type="Proteomes" id="UP000229966"/>
    </source>
</evidence>
<proteinExistence type="predicted"/>
<feature type="transmembrane region" description="Helical" evidence="2">
    <location>
        <begin position="91"/>
        <end position="110"/>
    </location>
</feature>
<evidence type="ECO:0000313" key="3">
    <source>
        <dbReference type="EMBL" id="PIV25482.1"/>
    </source>
</evidence>
<sequence length="489" mass="54242">MEENNSNNVGSGEDTILQPDQSLDTIAEIKSDSGLSTRPNLDDLRKIPEPSQPPSEHSAQPAPPQPPAQSHPNLAPAQPPAKKLSKTSLKIIAVLSGFLILIIILSIIYAQPKIVLQNLPVNAKIVFDGKQIKDQTISTSPGTHYLKISLAGYVTLDKTFETRYFSRVKQNAQLRSLPLARQIVTKDAFSLSQDSQNTVYYLDNESKTIYKLTSANGKTSQTAITPSLSQQIDKVIFSPDFSLAIFKLAGGETGLYDFNRYDLLHQNYTAWGDNIGDVIWRQDGKKILYYENLDGKKILNLADKNKENVERLIFLDEYQIAEPQALGWTSDQDAALIVAGNALYLFDINSKTAPSLVAQTAVHSAKFSPDGKKILFTQNNALKMVEFKLEPATDNGESGKFSITPPVDLGLQAISDQAIITPDSQKIIAYTKNGLKEYDLVQSKTREFSYENRDSLVITDLQVSSDEQTLYFLTQDKKLMSLPLDKGEY</sequence>
<dbReference type="AlphaFoldDB" id="A0A2M7CIK6"/>
<name>A0A2M7CIK6_9BACT</name>
<protein>
    <recommendedName>
        <fullName evidence="5">PEGA domain-containing protein</fullName>
    </recommendedName>
</protein>
<dbReference type="EMBL" id="PEUM01000037">
    <property type="protein sequence ID" value="PIV25482.1"/>
    <property type="molecule type" value="Genomic_DNA"/>
</dbReference>
<reference evidence="4" key="1">
    <citation type="submission" date="2017-09" db="EMBL/GenBank/DDBJ databases">
        <title>Depth-based differentiation of microbial function through sediment-hosted aquifers and enrichment of novel symbionts in the deep terrestrial subsurface.</title>
        <authorList>
            <person name="Probst A.J."/>
            <person name="Ladd B."/>
            <person name="Jarett J.K."/>
            <person name="Geller-Mcgrath D.E."/>
            <person name="Sieber C.M.K."/>
            <person name="Emerson J.B."/>
            <person name="Anantharaman K."/>
            <person name="Thomas B.C."/>
            <person name="Malmstrom R."/>
            <person name="Stieglmeier M."/>
            <person name="Klingl A."/>
            <person name="Woyke T."/>
            <person name="Ryan C.M."/>
            <person name="Banfield J.F."/>
        </authorList>
    </citation>
    <scope>NUCLEOTIDE SEQUENCE [LARGE SCALE GENOMIC DNA]</scope>
</reference>
<feature type="region of interest" description="Disordered" evidence="1">
    <location>
        <begin position="1"/>
        <end position="81"/>
    </location>
</feature>
<dbReference type="Proteomes" id="UP000229966">
    <property type="component" value="Unassembled WGS sequence"/>
</dbReference>
<dbReference type="Gene3D" id="2.120.10.30">
    <property type="entry name" value="TolB, C-terminal domain"/>
    <property type="match status" value="1"/>
</dbReference>